<keyword evidence="2" id="KW-1185">Reference proteome</keyword>
<evidence type="ECO:0000313" key="2">
    <source>
        <dbReference type="Proteomes" id="UP000822688"/>
    </source>
</evidence>
<proteinExistence type="predicted"/>
<protein>
    <submittedName>
        <fullName evidence="1">Uncharacterized protein</fullName>
    </submittedName>
</protein>
<sequence length="65" mass="7159">MKVPRRLTLIHEAMLPSLETWGTSTLKLHRCGGESQSYRAGPVEQAACDRTVKRAGRVVGTLPIQ</sequence>
<comment type="caution">
    <text evidence="1">The sequence shown here is derived from an EMBL/GenBank/DDBJ whole genome shotgun (WGS) entry which is preliminary data.</text>
</comment>
<dbReference type="EMBL" id="CM026423">
    <property type="protein sequence ID" value="KAG0584029.1"/>
    <property type="molecule type" value="Genomic_DNA"/>
</dbReference>
<dbReference type="AlphaFoldDB" id="A0A8T0IM75"/>
<organism evidence="1 2">
    <name type="scientific">Ceratodon purpureus</name>
    <name type="common">Fire moss</name>
    <name type="synonym">Dicranum purpureum</name>
    <dbReference type="NCBI Taxonomy" id="3225"/>
    <lineage>
        <taxon>Eukaryota</taxon>
        <taxon>Viridiplantae</taxon>
        <taxon>Streptophyta</taxon>
        <taxon>Embryophyta</taxon>
        <taxon>Bryophyta</taxon>
        <taxon>Bryophytina</taxon>
        <taxon>Bryopsida</taxon>
        <taxon>Dicranidae</taxon>
        <taxon>Pseudoditrichales</taxon>
        <taxon>Ditrichaceae</taxon>
        <taxon>Ceratodon</taxon>
    </lineage>
</organism>
<name>A0A8T0IM75_CERPU</name>
<evidence type="ECO:0000313" key="1">
    <source>
        <dbReference type="EMBL" id="KAG0584029.1"/>
    </source>
</evidence>
<accession>A0A8T0IM75</accession>
<reference evidence="1" key="1">
    <citation type="submission" date="2020-06" db="EMBL/GenBank/DDBJ databases">
        <title>WGS assembly of Ceratodon purpureus strain R40.</title>
        <authorList>
            <person name="Carey S.B."/>
            <person name="Jenkins J."/>
            <person name="Shu S."/>
            <person name="Lovell J.T."/>
            <person name="Sreedasyam A."/>
            <person name="Maumus F."/>
            <person name="Tiley G.P."/>
            <person name="Fernandez-Pozo N."/>
            <person name="Barry K."/>
            <person name="Chen C."/>
            <person name="Wang M."/>
            <person name="Lipzen A."/>
            <person name="Daum C."/>
            <person name="Saski C.A."/>
            <person name="Payton A.C."/>
            <person name="Mcbreen J.C."/>
            <person name="Conrad R.E."/>
            <person name="Kollar L.M."/>
            <person name="Olsson S."/>
            <person name="Huttunen S."/>
            <person name="Landis J.B."/>
            <person name="Wickett N.J."/>
            <person name="Johnson M.G."/>
            <person name="Rensing S.A."/>
            <person name="Grimwood J."/>
            <person name="Schmutz J."/>
            <person name="Mcdaniel S.F."/>
        </authorList>
    </citation>
    <scope>NUCLEOTIDE SEQUENCE</scope>
    <source>
        <strain evidence="1">R40</strain>
    </source>
</reference>
<gene>
    <name evidence="1" type="ORF">KC19_3G179800</name>
</gene>
<dbReference type="Proteomes" id="UP000822688">
    <property type="component" value="Chromosome 3"/>
</dbReference>